<evidence type="ECO:0000313" key="11">
    <source>
        <dbReference type="Proteomes" id="UP000230052"/>
    </source>
</evidence>
<dbReference type="SFLD" id="SFLDG01123">
    <property type="entry name" value="methyltransferase_(Class_B)"/>
    <property type="match status" value="1"/>
</dbReference>
<dbReference type="PANTHER" id="PTHR43409:SF7">
    <property type="entry name" value="BLL1977 PROTEIN"/>
    <property type="match status" value="1"/>
</dbReference>
<evidence type="ECO:0000256" key="4">
    <source>
        <dbReference type="ARBA" id="ARBA00022691"/>
    </source>
</evidence>
<keyword evidence="7" id="KW-0411">Iron-sulfur</keyword>
<keyword evidence="3" id="KW-0808">Transferase</keyword>
<dbReference type="GO" id="GO:0031419">
    <property type="term" value="F:cobalamin binding"/>
    <property type="evidence" value="ECO:0007669"/>
    <property type="project" value="InterPro"/>
</dbReference>
<dbReference type="Pfam" id="PF02310">
    <property type="entry name" value="B12-binding"/>
    <property type="match status" value="1"/>
</dbReference>
<dbReference type="InterPro" id="IPR006638">
    <property type="entry name" value="Elp3/MiaA/NifB-like_rSAM"/>
</dbReference>
<organism evidence="10 11">
    <name type="scientific">Candidatus Aquitaenariimonas noxiae</name>
    <dbReference type="NCBI Taxonomy" id="1974741"/>
    <lineage>
        <taxon>Bacteria</taxon>
        <taxon>Pseudomonadati</taxon>
        <taxon>Candidatus Omnitrophota</taxon>
        <taxon>Candidatus Aquitaenariimonas</taxon>
    </lineage>
</organism>
<accession>A0A2J0KTV1</accession>
<dbReference type="PROSITE" id="PS51918">
    <property type="entry name" value="RADICAL_SAM"/>
    <property type="match status" value="1"/>
</dbReference>
<dbReference type="SUPFAM" id="SSF102114">
    <property type="entry name" value="Radical SAM enzymes"/>
    <property type="match status" value="1"/>
</dbReference>
<feature type="domain" description="Radical SAM core" evidence="9">
    <location>
        <begin position="204"/>
        <end position="440"/>
    </location>
</feature>
<reference evidence="10 11" key="1">
    <citation type="submission" date="2017-09" db="EMBL/GenBank/DDBJ databases">
        <title>Depth-based differentiation of microbial function through sediment-hosted aquifers and enrichment of novel symbionts in the deep terrestrial subsurface.</title>
        <authorList>
            <person name="Probst A.J."/>
            <person name="Ladd B."/>
            <person name="Jarett J.K."/>
            <person name="Geller-Mcgrath D.E."/>
            <person name="Sieber C.M."/>
            <person name="Emerson J.B."/>
            <person name="Anantharaman K."/>
            <person name="Thomas B.C."/>
            <person name="Malmstrom R."/>
            <person name="Stieglmeier M."/>
            <person name="Klingl A."/>
            <person name="Woyke T."/>
            <person name="Ryan C.M."/>
            <person name="Banfield J.F."/>
        </authorList>
    </citation>
    <scope>NUCLEOTIDE SEQUENCE [LARGE SCALE GENOMIC DNA]</scope>
    <source>
        <strain evidence="10">CG07_land_8_20_14_0_80_42_15</strain>
    </source>
</reference>
<dbReference type="Proteomes" id="UP000230052">
    <property type="component" value="Unassembled WGS sequence"/>
</dbReference>
<dbReference type="Gene3D" id="3.40.50.280">
    <property type="entry name" value="Cobalamin-binding domain"/>
    <property type="match status" value="1"/>
</dbReference>
<evidence type="ECO:0000256" key="5">
    <source>
        <dbReference type="ARBA" id="ARBA00022723"/>
    </source>
</evidence>
<dbReference type="SMART" id="SM00729">
    <property type="entry name" value="Elp3"/>
    <property type="match status" value="1"/>
</dbReference>
<keyword evidence="4" id="KW-0949">S-adenosyl-L-methionine</keyword>
<keyword evidence="5" id="KW-0479">Metal-binding</keyword>
<gene>
    <name evidence="10" type="ORF">COS99_03425</name>
</gene>
<dbReference type="InterPro" id="IPR058240">
    <property type="entry name" value="rSAM_sf"/>
</dbReference>
<evidence type="ECO:0000256" key="3">
    <source>
        <dbReference type="ARBA" id="ARBA00022679"/>
    </source>
</evidence>
<proteinExistence type="predicted"/>
<evidence type="ECO:0000259" key="9">
    <source>
        <dbReference type="PROSITE" id="PS51918"/>
    </source>
</evidence>
<dbReference type="PANTHER" id="PTHR43409">
    <property type="entry name" value="ANAEROBIC MAGNESIUM-PROTOPORPHYRIN IX MONOMETHYL ESTER CYCLASE-RELATED"/>
    <property type="match status" value="1"/>
</dbReference>
<sequence>MIKVCLISLYEDISSNGIRYLSSYLKSNGVAVNMIFMPADISDFCYKGKNDTKKEINILKNLLNQLSPDLIGIGVMANYFNRAVRITTEIKKDFDISVIYGGIHATMCPEECLEYADIVCVGEAEETMTELCKSKNNPDALRDIKGIYYKLGDKVKKNEIRPLEEDLDKYPFPDYSLTGDFLILNNKLERIQKNHMESLLPLHPFGVVTYRLMSSRGCPFSCTYCCNEALRQIYSGKGKYLRERSVKNVINEMLTVKNKFNIQAFRIMDDSFLHHSLEWFKEFNKLYKSSVNSPFSCLSSPGNVTVEKMKLLVDSGLRHIQIGLQSGSDRINFELYKRKISSEKTLAVLNIINSLNPKPKVDLDIIFDNPFESDLDKIQTIYFLCKINKMQNVLLACYSLVFYPKTQIYYKAIEEGIIHEKDRKKAYTQDFRKIKNTFLNNLCLGASLYKFSPKSVNFFLKYKVLYFPFLIAQKAISFIKKLLSFSRNVRRRKSKKLPLLSSTLITKTIFLDSKLEKT</sequence>
<dbReference type="InterPro" id="IPR034466">
    <property type="entry name" value="Methyltransferase_Class_B"/>
</dbReference>
<dbReference type="GO" id="GO:0046872">
    <property type="term" value="F:metal ion binding"/>
    <property type="evidence" value="ECO:0007669"/>
    <property type="project" value="UniProtKB-KW"/>
</dbReference>
<dbReference type="GO" id="GO:0051539">
    <property type="term" value="F:4 iron, 4 sulfur cluster binding"/>
    <property type="evidence" value="ECO:0007669"/>
    <property type="project" value="UniProtKB-KW"/>
</dbReference>
<dbReference type="SFLD" id="SFLDG01082">
    <property type="entry name" value="B12-binding_domain_containing"/>
    <property type="match status" value="1"/>
</dbReference>
<keyword evidence="2" id="KW-0489">Methyltransferase</keyword>
<comment type="cofactor">
    <cofactor evidence="1">
        <name>[4Fe-4S] cluster</name>
        <dbReference type="ChEBI" id="CHEBI:49883"/>
    </cofactor>
</comment>
<evidence type="ECO:0000313" key="10">
    <source>
        <dbReference type="EMBL" id="PIU41835.1"/>
    </source>
</evidence>
<dbReference type="InterPro" id="IPR007197">
    <property type="entry name" value="rSAM"/>
</dbReference>
<dbReference type="GO" id="GO:0003824">
    <property type="term" value="F:catalytic activity"/>
    <property type="evidence" value="ECO:0007669"/>
    <property type="project" value="InterPro"/>
</dbReference>
<dbReference type="InterPro" id="IPR023404">
    <property type="entry name" value="rSAM_horseshoe"/>
</dbReference>
<keyword evidence="6" id="KW-0408">Iron</keyword>
<dbReference type="Gene3D" id="3.80.30.20">
    <property type="entry name" value="tm_1862 like domain"/>
    <property type="match status" value="1"/>
</dbReference>
<evidence type="ECO:0000256" key="7">
    <source>
        <dbReference type="ARBA" id="ARBA00023014"/>
    </source>
</evidence>
<dbReference type="Pfam" id="PF04055">
    <property type="entry name" value="Radical_SAM"/>
    <property type="match status" value="1"/>
</dbReference>
<evidence type="ECO:0000256" key="6">
    <source>
        <dbReference type="ARBA" id="ARBA00023004"/>
    </source>
</evidence>
<dbReference type="PROSITE" id="PS51332">
    <property type="entry name" value="B12_BINDING"/>
    <property type="match status" value="1"/>
</dbReference>
<dbReference type="AlphaFoldDB" id="A0A2J0KTV1"/>
<comment type="caution">
    <text evidence="10">The sequence shown here is derived from an EMBL/GenBank/DDBJ whole genome shotgun (WGS) entry which is preliminary data.</text>
</comment>
<dbReference type="SFLD" id="SFLDS00029">
    <property type="entry name" value="Radical_SAM"/>
    <property type="match status" value="1"/>
</dbReference>
<feature type="domain" description="B12-binding" evidence="8">
    <location>
        <begin position="1"/>
        <end position="142"/>
    </location>
</feature>
<dbReference type="InterPro" id="IPR006158">
    <property type="entry name" value="Cobalamin-bd"/>
</dbReference>
<dbReference type="CDD" id="cd02068">
    <property type="entry name" value="radical_SAM_B12_BD"/>
    <property type="match status" value="1"/>
</dbReference>
<protein>
    <submittedName>
        <fullName evidence="10">Uncharacterized protein</fullName>
    </submittedName>
</protein>
<dbReference type="EMBL" id="PEWV01000032">
    <property type="protein sequence ID" value="PIU41835.1"/>
    <property type="molecule type" value="Genomic_DNA"/>
</dbReference>
<evidence type="ECO:0000256" key="2">
    <source>
        <dbReference type="ARBA" id="ARBA00022603"/>
    </source>
</evidence>
<evidence type="ECO:0000259" key="8">
    <source>
        <dbReference type="PROSITE" id="PS51332"/>
    </source>
</evidence>
<dbReference type="InterPro" id="IPR051198">
    <property type="entry name" value="BchE-like"/>
</dbReference>
<name>A0A2J0KTV1_9BACT</name>
<evidence type="ECO:0000256" key="1">
    <source>
        <dbReference type="ARBA" id="ARBA00001966"/>
    </source>
</evidence>